<proteinExistence type="predicted"/>
<dbReference type="InterPro" id="IPR011333">
    <property type="entry name" value="SKP1/BTB/POZ_sf"/>
</dbReference>
<dbReference type="SUPFAM" id="SSF54695">
    <property type="entry name" value="POZ domain"/>
    <property type="match status" value="1"/>
</dbReference>
<sequence>MFSGEAQPTLLKDAEGRYFIDRDSKHFGRVLNFLRDAAVVLPTSDQECQELRAEAEFYNLTGLAAAIDERQEATAKAMAAKAMAAVQTAAASTQRRNSNDPAVEAVKKQLSDLLECFQYKQNCLSRTRESELPIRRLQLDNYMLQLKALELQLEALKASSS</sequence>
<evidence type="ECO:0000313" key="3">
    <source>
        <dbReference type="Proteomes" id="UP000239899"/>
    </source>
</evidence>
<dbReference type="EMBL" id="LHPG02000023">
    <property type="protein sequence ID" value="PRW20486.1"/>
    <property type="molecule type" value="Genomic_DNA"/>
</dbReference>
<dbReference type="PANTHER" id="PTHR11145:SF8">
    <property type="entry name" value="RE57120P"/>
    <property type="match status" value="1"/>
</dbReference>
<keyword evidence="3" id="KW-1185">Reference proteome</keyword>
<organism evidence="2 3">
    <name type="scientific">Chlorella sorokiniana</name>
    <name type="common">Freshwater green alga</name>
    <dbReference type="NCBI Taxonomy" id="3076"/>
    <lineage>
        <taxon>Eukaryota</taxon>
        <taxon>Viridiplantae</taxon>
        <taxon>Chlorophyta</taxon>
        <taxon>core chlorophytes</taxon>
        <taxon>Trebouxiophyceae</taxon>
        <taxon>Chlorellales</taxon>
        <taxon>Chlorellaceae</taxon>
        <taxon>Chlorella clade</taxon>
        <taxon>Chlorella</taxon>
    </lineage>
</organism>
<dbReference type="Proteomes" id="UP000239899">
    <property type="component" value="Unassembled WGS sequence"/>
</dbReference>
<gene>
    <name evidence="2" type="ORF">C2E21_8925</name>
</gene>
<dbReference type="Pfam" id="PF02214">
    <property type="entry name" value="BTB_2"/>
    <property type="match status" value="1"/>
</dbReference>
<dbReference type="OrthoDB" id="508369at2759"/>
<reference evidence="2 3" key="1">
    <citation type="journal article" date="2018" name="Plant J.">
        <title>Genome sequences of Chlorella sorokiniana UTEX 1602 and Micractinium conductrix SAG 241.80: implications to maltose excretion by a green alga.</title>
        <authorList>
            <person name="Arriola M.B."/>
            <person name="Velmurugan N."/>
            <person name="Zhang Y."/>
            <person name="Plunkett M.H."/>
            <person name="Hondzo H."/>
            <person name="Barney B.M."/>
        </authorList>
    </citation>
    <scope>NUCLEOTIDE SEQUENCE [LARGE SCALE GENOMIC DNA]</scope>
    <source>
        <strain evidence="3">UTEX 1602</strain>
    </source>
</reference>
<feature type="domain" description="Potassium channel tetramerisation-type BTB" evidence="1">
    <location>
        <begin position="11"/>
        <end position="63"/>
    </location>
</feature>
<name>A0A2P6TCX2_CHLSO</name>
<protein>
    <submittedName>
        <fullName evidence="2">BTB POZ domain-containing adapter for CUL3-mediated degradation 3 isoform X2</fullName>
    </submittedName>
</protein>
<dbReference type="PANTHER" id="PTHR11145">
    <property type="entry name" value="BTB/POZ DOMAIN-CONTAINING ADAPTER FOR CUL3-MEDIATED RHOA DEGRADATION PROTEIN FAMILY MEMBER"/>
    <property type="match status" value="1"/>
</dbReference>
<comment type="caution">
    <text evidence="2">The sequence shown here is derived from an EMBL/GenBank/DDBJ whole genome shotgun (WGS) entry which is preliminary data.</text>
</comment>
<dbReference type="InterPro" id="IPR045068">
    <property type="entry name" value="BACURD1-3"/>
</dbReference>
<dbReference type="Gene3D" id="3.30.710.10">
    <property type="entry name" value="Potassium Channel Kv1.1, Chain A"/>
    <property type="match status" value="1"/>
</dbReference>
<evidence type="ECO:0000313" key="2">
    <source>
        <dbReference type="EMBL" id="PRW20486.1"/>
    </source>
</evidence>
<dbReference type="AlphaFoldDB" id="A0A2P6TCX2"/>
<dbReference type="STRING" id="3076.A0A2P6TCX2"/>
<accession>A0A2P6TCX2</accession>
<dbReference type="InterPro" id="IPR003131">
    <property type="entry name" value="T1-type_BTB"/>
</dbReference>
<evidence type="ECO:0000259" key="1">
    <source>
        <dbReference type="Pfam" id="PF02214"/>
    </source>
</evidence>
<dbReference type="GO" id="GO:0051260">
    <property type="term" value="P:protein homooligomerization"/>
    <property type="evidence" value="ECO:0007669"/>
    <property type="project" value="InterPro"/>
</dbReference>